<dbReference type="InterPro" id="IPR023850">
    <property type="entry name" value="MftB"/>
</dbReference>
<organism evidence="2 3">
    <name type="scientific">Compostimonas suwonensis</name>
    <dbReference type="NCBI Taxonomy" id="1048394"/>
    <lineage>
        <taxon>Bacteria</taxon>
        <taxon>Bacillati</taxon>
        <taxon>Actinomycetota</taxon>
        <taxon>Actinomycetes</taxon>
        <taxon>Micrococcales</taxon>
        <taxon>Microbacteriaceae</taxon>
        <taxon>Compostimonas</taxon>
    </lineage>
</organism>
<evidence type="ECO:0000256" key="1">
    <source>
        <dbReference type="SAM" id="MobiDB-lite"/>
    </source>
</evidence>
<dbReference type="EMBL" id="PGFB01000007">
    <property type="protein sequence ID" value="PJJ55184.1"/>
    <property type="molecule type" value="Genomic_DNA"/>
</dbReference>
<feature type="compositionally biased region" description="Basic and acidic residues" evidence="1">
    <location>
        <begin position="97"/>
        <end position="109"/>
    </location>
</feature>
<dbReference type="AlphaFoldDB" id="A0A2M9BB65"/>
<gene>
    <name evidence="2" type="ORF">CLV54_3320</name>
</gene>
<dbReference type="NCBIfam" id="TIGR03967">
    <property type="entry name" value="mycofact_MftB"/>
    <property type="match status" value="1"/>
</dbReference>
<feature type="region of interest" description="Disordered" evidence="1">
    <location>
        <begin position="94"/>
        <end position="130"/>
    </location>
</feature>
<reference evidence="2 3" key="1">
    <citation type="submission" date="2017-11" db="EMBL/GenBank/DDBJ databases">
        <title>Genomic Encyclopedia of Archaeal and Bacterial Type Strains, Phase II (KMG-II): From Individual Species to Whole Genera.</title>
        <authorList>
            <person name="Goeker M."/>
        </authorList>
    </citation>
    <scope>NUCLEOTIDE SEQUENCE [LARGE SCALE GENOMIC DNA]</scope>
    <source>
        <strain evidence="2 3">DSM 25625</strain>
    </source>
</reference>
<evidence type="ECO:0000313" key="2">
    <source>
        <dbReference type="EMBL" id="PJJ55184.1"/>
    </source>
</evidence>
<dbReference type="RefSeq" id="WP_245861787.1">
    <property type="nucleotide sequence ID" value="NZ_PGFB01000007.1"/>
</dbReference>
<dbReference type="Proteomes" id="UP000230161">
    <property type="component" value="Unassembled WGS sequence"/>
</dbReference>
<protein>
    <submittedName>
        <fullName evidence="2">Putative mycofactocin binding protein MftB</fullName>
    </submittedName>
</protein>
<sequence>MTTLDTAAVGLDLDRAWDLHPQVSVRPEPFGALLYHFGTRKLSFLKDRRLLTVVRSLADAPTARAAFSAAGVVDADVPRYQRALETLARSSMIVERPAVDDDRSPHDSTGEDSTGAAHDSTGTTHGDTAH</sequence>
<dbReference type="Pfam" id="PF26520">
    <property type="entry name" value="MftB_chaperone"/>
    <property type="match status" value="1"/>
</dbReference>
<keyword evidence="3" id="KW-1185">Reference proteome</keyword>
<comment type="caution">
    <text evidence="2">The sequence shown here is derived from an EMBL/GenBank/DDBJ whole genome shotgun (WGS) entry which is preliminary data.</text>
</comment>
<name>A0A2M9BB65_9MICO</name>
<accession>A0A2M9BB65</accession>
<feature type="compositionally biased region" description="Polar residues" evidence="1">
    <location>
        <begin position="120"/>
        <end position="130"/>
    </location>
</feature>
<proteinExistence type="predicted"/>
<evidence type="ECO:0000313" key="3">
    <source>
        <dbReference type="Proteomes" id="UP000230161"/>
    </source>
</evidence>